<feature type="transmembrane region" description="Helical" evidence="7">
    <location>
        <begin position="240"/>
        <end position="256"/>
    </location>
</feature>
<dbReference type="GO" id="GO:0022857">
    <property type="term" value="F:transmembrane transporter activity"/>
    <property type="evidence" value="ECO:0007669"/>
    <property type="project" value="UniProtKB-UniRule"/>
</dbReference>
<keyword evidence="2" id="KW-1003">Cell membrane</keyword>
<dbReference type="InterPro" id="IPR004681">
    <property type="entry name" value="TRAP_DctM"/>
</dbReference>
<organism evidence="9 10">
    <name type="scientific">Acidovorax kalamii</name>
    <dbReference type="NCBI Taxonomy" id="2004485"/>
    <lineage>
        <taxon>Bacteria</taxon>
        <taxon>Pseudomonadati</taxon>
        <taxon>Pseudomonadota</taxon>
        <taxon>Betaproteobacteria</taxon>
        <taxon>Burkholderiales</taxon>
        <taxon>Comamonadaceae</taxon>
        <taxon>Acidovorax</taxon>
    </lineage>
</organism>
<feature type="transmembrane region" description="Helical" evidence="7">
    <location>
        <begin position="355"/>
        <end position="381"/>
    </location>
</feature>
<evidence type="ECO:0000256" key="5">
    <source>
        <dbReference type="ARBA" id="ARBA00022989"/>
    </source>
</evidence>
<feature type="transmembrane region" description="Helical" evidence="7">
    <location>
        <begin position="315"/>
        <end position="343"/>
    </location>
</feature>
<evidence type="ECO:0000256" key="1">
    <source>
        <dbReference type="ARBA" id="ARBA00004429"/>
    </source>
</evidence>
<keyword evidence="5 7" id="KW-1133">Transmembrane helix</keyword>
<feature type="transmembrane region" description="Helical" evidence="7">
    <location>
        <begin position="7"/>
        <end position="33"/>
    </location>
</feature>
<dbReference type="EMBL" id="NOIG01000007">
    <property type="protein sequence ID" value="OYD50113.1"/>
    <property type="molecule type" value="Genomic_DNA"/>
</dbReference>
<feature type="transmembrane region" description="Helical" evidence="7">
    <location>
        <begin position="401"/>
        <end position="424"/>
    </location>
</feature>
<feature type="transmembrane region" description="Helical" evidence="7">
    <location>
        <begin position="137"/>
        <end position="159"/>
    </location>
</feature>
<feature type="transmembrane region" description="Helical" evidence="7">
    <location>
        <begin position="81"/>
        <end position="105"/>
    </location>
</feature>
<dbReference type="RefSeq" id="WP_094289511.1">
    <property type="nucleotide sequence ID" value="NZ_NOIG01000007.1"/>
</dbReference>
<dbReference type="PANTHER" id="PTHR33362">
    <property type="entry name" value="SIALIC ACID TRAP TRANSPORTER PERMEASE PROTEIN SIAT-RELATED"/>
    <property type="match status" value="1"/>
</dbReference>
<name>A0A235EMX9_9BURK</name>
<feature type="transmembrane region" description="Helical" evidence="7">
    <location>
        <begin position="171"/>
        <end position="192"/>
    </location>
</feature>
<proteinExistence type="inferred from homology"/>
<dbReference type="PIRSF" id="PIRSF006066">
    <property type="entry name" value="HI0050"/>
    <property type="match status" value="1"/>
</dbReference>
<comment type="subunit">
    <text evidence="7">The complex comprises the extracytoplasmic solute receptor protein and the two transmembrane proteins.</text>
</comment>
<reference evidence="9 10" key="1">
    <citation type="submission" date="2017-07" db="EMBL/GenBank/DDBJ databases">
        <title>Acidovorax KNDSW TSA 6 genome sequence and assembly.</title>
        <authorList>
            <person name="Mayilraj S."/>
        </authorList>
    </citation>
    <scope>NUCLEOTIDE SEQUENCE [LARGE SCALE GENOMIC DNA]</scope>
    <source>
        <strain evidence="9 10">KNDSW-TSA6</strain>
    </source>
</reference>
<gene>
    <name evidence="9" type="ORF">CBY09_11160</name>
</gene>
<evidence type="ECO:0000256" key="7">
    <source>
        <dbReference type="RuleBase" id="RU369079"/>
    </source>
</evidence>
<evidence type="ECO:0000259" key="8">
    <source>
        <dbReference type="Pfam" id="PF06808"/>
    </source>
</evidence>
<feature type="transmembrane region" description="Helical" evidence="7">
    <location>
        <begin position="213"/>
        <end position="234"/>
    </location>
</feature>
<comment type="subcellular location">
    <subcellularLocation>
        <location evidence="1 7">Cell inner membrane</location>
        <topology evidence="1 7">Multi-pass membrane protein</topology>
    </subcellularLocation>
</comment>
<comment type="caution">
    <text evidence="9">The sequence shown here is derived from an EMBL/GenBank/DDBJ whole genome shotgun (WGS) entry which is preliminary data.</text>
</comment>
<keyword evidence="3 7" id="KW-0997">Cell inner membrane</keyword>
<keyword evidence="7" id="KW-0813">Transport</keyword>
<dbReference type="NCBIfam" id="TIGR00786">
    <property type="entry name" value="dctM"/>
    <property type="match status" value="1"/>
</dbReference>
<evidence type="ECO:0000256" key="3">
    <source>
        <dbReference type="ARBA" id="ARBA00022519"/>
    </source>
</evidence>
<comment type="function">
    <text evidence="7">Part of the tripartite ATP-independent periplasmic (TRAP) transport system.</text>
</comment>
<feature type="transmembrane region" description="Helical" evidence="7">
    <location>
        <begin position="111"/>
        <end position="130"/>
    </location>
</feature>
<keyword evidence="4 7" id="KW-0812">Transmembrane</keyword>
<dbReference type="Proteomes" id="UP000215441">
    <property type="component" value="Unassembled WGS sequence"/>
</dbReference>
<dbReference type="InterPro" id="IPR010656">
    <property type="entry name" value="DctM"/>
</dbReference>
<feature type="domain" description="TRAP C4-dicarboxylate transport system permease DctM subunit" evidence="8">
    <location>
        <begin position="7"/>
        <end position="415"/>
    </location>
</feature>
<dbReference type="Pfam" id="PF06808">
    <property type="entry name" value="DctM"/>
    <property type="match status" value="1"/>
</dbReference>
<evidence type="ECO:0000313" key="9">
    <source>
        <dbReference type="EMBL" id="OYD50113.1"/>
    </source>
</evidence>
<dbReference type="GO" id="GO:0005886">
    <property type="term" value="C:plasma membrane"/>
    <property type="evidence" value="ECO:0007669"/>
    <property type="project" value="UniProtKB-SubCell"/>
</dbReference>
<keyword evidence="10" id="KW-1185">Reference proteome</keyword>
<dbReference type="PANTHER" id="PTHR33362:SF4">
    <property type="entry name" value="2,3-DIKETO-L-GULONATE TRAP TRANSPORTER LARGE PERMEASE PROTEIN YIAN"/>
    <property type="match status" value="1"/>
</dbReference>
<evidence type="ECO:0000256" key="2">
    <source>
        <dbReference type="ARBA" id="ARBA00022475"/>
    </source>
</evidence>
<evidence type="ECO:0000256" key="4">
    <source>
        <dbReference type="ARBA" id="ARBA00022692"/>
    </source>
</evidence>
<evidence type="ECO:0000313" key="10">
    <source>
        <dbReference type="Proteomes" id="UP000215441"/>
    </source>
</evidence>
<accession>A0A235EMX9</accession>
<evidence type="ECO:0000256" key="6">
    <source>
        <dbReference type="ARBA" id="ARBA00023136"/>
    </source>
</evidence>
<dbReference type="AlphaFoldDB" id="A0A235EMX9"/>
<dbReference type="OrthoDB" id="9777699at2"/>
<feature type="transmembrane region" description="Helical" evidence="7">
    <location>
        <begin position="276"/>
        <end position="295"/>
    </location>
</feature>
<sequence>MTVTIFLGSLLLAMAIGIPIAFALLISGVALMWHLDLFDAQILAQNVINGADSFPLLAVPFFMLAGEIMNVGGLSKRIVKLALTLVGHVPGGLGYVAIMAAVILAAVSGSAVADAAALASLLLPMMVAAGHNKERSAGLIASAGIIAPVIPPSIGFVIFGVAANVSISKLFLAGIVPGILLGVALALTWWWLVRREDVAPPKRATRAELAVALREAVWALGLPIIILVGLRMGVFTPTEAAVVAAVYALFVSMVVYRELSWHQLADIFRASARTSAVVMFLVAAAMVSAWLITVADLPSKVIGMLEPFMGNPTLLLIAIMLLVMVVGTAMDMTPTILILTPVLMPVVKAAGIDPVYFGVLFIINNAIGLITPPVGTVLNVVAGVGRISMSQVTRGVMPFMLAQLAVMFLLVLFPSIVTVPLRWLGG</sequence>
<comment type="similarity">
    <text evidence="7">Belongs to the TRAP transporter large permease family.</text>
</comment>
<keyword evidence="6 7" id="KW-0472">Membrane</keyword>
<protein>
    <recommendedName>
        <fullName evidence="7">TRAP transporter large permease protein</fullName>
    </recommendedName>
</protein>
<feature type="transmembrane region" description="Helical" evidence="7">
    <location>
        <begin position="53"/>
        <end position="74"/>
    </location>
</feature>